<organism evidence="1 2">
    <name type="scientific">Strongylus vulgaris</name>
    <name type="common">Blood worm</name>
    <dbReference type="NCBI Taxonomy" id="40348"/>
    <lineage>
        <taxon>Eukaryota</taxon>
        <taxon>Metazoa</taxon>
        <taxon>Ecdysozoa</taxon>
        <taxon>Nematoda</taxon>
        <taxon>Chromadorea</taxon>
        <taxon>Rhabditida</taxon>
        <taxon>Rhabditina</taxon>
        <taxon>Rhabditomorpha</taxon>
        <taxon>Strongyloidea</taxon>
        <taxon>Strongylidae</taxon>
        <taxon>Strongylus</taxon>
    </lineage>
</organism>
<protein>
    <submittedName>
        <fullName evidence="1">Uncharacterized protein</fullName>
    </submittedName>
</protein>
<reference evidence="1 2" key="1">
    <citation type="submission" date="2018-11" db="EMBL/GenBank/DDBJ databases">
        <authorList>
            <consortium name="Pathogen Informatics"/>
        </authorList>
    </citation>
    <scope>NUCLEOTIDE SEQUENCE [LARGE SCALE GENOMIC DNA]</scope>
</reference>
<keyword evidence="2" id="KW-1185">Reference proteome</keyword>
<dbReference type="EMBL" id="UYYB01006220">
    <property type="protein sequence ID" value="VDM67693.1"/>
    <property type="molecule type" value="Genomic_DNA"/>
</dbReference>
<proteinExistence type="predicted"/>
<accession>A0A3P7IIF2</accession>
<gene>
    <name evidence="1" type="ORF">SVUK_LOCUS2691</name>
</gene>
<sequence>QRSLNVLVNQGQHVNVKKEKKVADVSYVSASLVPCANVKTESHPVFANRINCVAVKLERKDANVHLMLFAIVNHLAPANQGRLANARKVNKDANVIYAPANQVQCVDVKVENQSVSVIRKQFAAAKQEKKVVNAKLMQLANVRFYVLVSRTRFVNVNRAKKDANVCPLLKSMPMSAHANLGSLVLATLKRKSLNVLVNRGPPVSAKRVKKDANVSFVSVNLELSANVEMGKRHVYASLTSSVAVKLERKDANVYWTPSVTANRNVVASPERLVNVLRARKVANVIYALANRAKCVNVKVANQLVNVIRKQSAAARQERKDANVNLTVFVNVKSYVHVSQVQFVNVKEIKKDVNVQYVCVDQALYVHVGVVNHHAYAILPPRASVKQEKKDVNVLPT</sequence>
<name>A0A3P7IIF2_STRVU</name>
<evidence type="ECO:0000313" key="2">
    <source>
        <dbReference type="Proteomes" id="UP000270094"/>
    </source>
</evidence>
<feature type="non-terminal residue" evidence="1">
    <location>
        <position position="1"/>
    </location>
</feature>
<dbReference type="AlphaFoldDB" id="A0A3P7IIF2"/>
<dbReference type="Proteomes" id="UP000270094">
    <property type="component" value="Unassembled WGS sequence"/>
</dbReference>
<evidence type="ECO:0000313" key="1">
    <source>
        <dbReference type="EMBL" id="VDM67693.1"/>
    </source>
</evidence>